<evidence type="ECO:0000313" key="11">
    <source>
        <dbReference type="EMBL" id="ACA60001.1"/>
    </source>
</evidence>
<evidence type="ECO:0000259" key="10">
    <source>
        <dbReference type="SMART" id="SM00382"/>
    </source>
</evidence>
<evidence type="ECO:0000256" key="1">
    <source>
        <dbReference type="ARBA" id="ARBA00004496"/>
    </source>
</evidence>
<dbReference type="STRING" id="477974.Daud_1495"/>
<comment type="subcellular location">
    <subcellularLocation>
        <location evidence="1">Cytoplasm</location>
    </subcellularLocation>
    <subcellularLocation>
        <location evidence="8">Gas vesicle</location>
    </subcellularLocation>
</comment>
<sequence>MRDHKIFQSMEKFVQTPYVQDLIERALAYVRAGFPVHFRGPAGTGKTTLAMYLAQQIGRQVVLIHGNDDFSPTDLVGGLQGYKMSKIVDNFIHSVLKTEEQLNLRWQDACITEAVRNGYTLIYDEFTRSKPEANNVLLSILGEKVLEMPIVRKGERYLQVHPHFTAIFTSNPEEYAGVYKTQDALRDRMITIDLNHFDEETEIAITVAKSGMPVEKAERVVRIVRSFREKGKYEFTPTVRASIAIAKVIHLQENLDAGDPFFKQVFIDILTSETCGTVTIGKTNGNAKGSTARVVEQLFDRYYS</sequence>
<dbReference type="NCBIfam" id="TIGR02640">
    <property type="entry name" value="gas_vesic_GvpN"/>
    <property type="match status" value="1"/>
</dbReference>
<dbReference type="InterPro" id="IPR050764">
    <property type="entry name" value="CbbQ/NirQ/NorQ/GpvN"/>
</dbReference>
<evidence type="ECO:0000256" key="2">
    <source>
        <dbReference type="ARBA" id="ARBA00009417"/>
    </source>
</evidence>
<comment type="similarity">
    <text evidence="2">Belongs to the CbbQ/NirQ/NorQ/GpvN family.</text>
</comment>
<dbReference type="GO" id="GO:0016887">
    <property type="term" value="F:ATP hydrolysis activity"/>
    <property type="evidence" value="ECO:0007669"/>
    <property type="project" value="InterPro"/>
</dbReference>
<dbReference type="eggNOG" id="COG0714">
    <property type="taxonomic scope" value="Bacteria"/>
</dbReference>
<dbReference type="PANTHER" id="PTHR42759:SF1">
    <property type="entry name" value="MAGNESIUM-CHELATASE SUBUNIT CHLD"/>
    <property type="match status" value="1"/>
</dbReference>
<dbReference type="Proteomes" id="UP000008544">
    <property type="component" value="Chromosome"/>
</dbReference>
<dbReference type="InterPro" id="IPR011704">
    <property type="entry name" value="ATPase_dyneun-rel_AAA"/>
</dbReference>
<dbReference type="EMBL" id="CP000860">
    <property type="protein sequence ID" value="ACA60001.1"/>
    <property type="molecule type" value="Genomic_DNA"/>
</dbReference>
<comment type="catalytic activity">
    <reaction evidence="9">
        <text>ATP + H2O = ADP + phosphate + H(+)</text>
        <dbReference type="Rhea" id="RHEA:13065"/>
        <dbReference type="ChEBI" id="CHEBI:15377"/>
        <dbReference type="ChEBI" id="CHEBI:15378"/>
        <dbReference type="ChEBI" id="CHEBI:30616"/>
        <dbReference type="ChEBI" id="CHEBI:43474"/>
        <dbReference type="ChEBI" id="CHEBI:456216"/>
    </reaction>
</comment>
<dbReference type="HOGENOM" id="CLU_051123_1_0_9"/>
<evidence type="ECO:0000256" key="9">
    <source>
        <dbReference type="ARBA" id="ARBA00049360"/>
    </source>
</evidence>
<evidence type="ECO:0000256" key="3">
    <source>
        <dbReference type="ARBA" id="ARBA00022490"/>
    </source>
</evidence>
<evidence type="ECO:0000256" key="6">
    <source>
        <dbReference type="ARBA" id="ARBA00022840"/>
    </source>
</evidence>
<evidence type="ECO:0000256" key="5">
    <source>
        <dbReference type="ARBA" id="ARBA00022801"/>
    </source>
</evidence>
<keyword evidence="4" id="KW-0547">Nucleotide-binding</keyword>
<dbReference type="InterPro" id="IPR027417">
    <property type="entry name" value="P-loop_NTPase"/>
</dbReference>
<dbReference type="CDD" id="cd00009">
    <property type="entry name" value="AAA"/>
    <property type="match status" value="1"/>
</dbReference>
<proteinExistence type="inferred from homology"/>
<dbReference type="SMART" id="SM00382">
    <property type="entry name" value="AAA"/>
    <property type="match status" value="1"/>
</dbReference>
<reference evidence="11 12" key="2">
    <citation type="journal article" date="2008" name="Science">
        <title>Environmental genomics reveals a single-species ecosystem deep within Earth.</title>
        <authorList>
            <person name="Chivian D."/>
            <person name="Brodie E.L."/>
            <person name="Alm E.J."/>
            <person name="Culley D.E."/>
            <person name="Dehal P.S."/>
            <person name="Desantis T.Z."/>
            <person name="Gihring T.M."/>
            <person name="Lapidus A."/>
            <person name="Lin L.H."/>
            <person name="Lowry S.R."/>
            <person name="Moser D.P."/>
            <person name="Richardson P.M."/>
            <person name="Southam G."/>
            <person name="Wanger G."/>
            <person name="Pratt L.M."/>
            <person name="Andersen G.L."/>
            <person name="Hazen T.C."/>
            <person name="Brockman F.J."/>
            <person name="Arkin A.P."/>
            <person name="Onstott T.C."/>
        </authorList>
    </citation>
    <scope>NUCLEOTIDE SEQUENCE [LARGE SCALE GENOMIC DNA]</scope>
    <source>
        <strain evidence="11 12">MP104C</strain>
    </source>
</reference>
<evidence type="ECO:0000256" key="7">
    <source>
        <dbReference type="ARBA" id="ARBA00022987"/>
    </source>
</evidence>
<dbReference type="GO" id="GO:0005737">
    <property type="term" value="C:cytoplasm"/>
    <property type="evidence" value="ECO:0007669"/>
    <property type="project" value="UniProtKB-SubCell"/>
</dbReference>
<reference evidence="12" key="1">
    <citation type="submission" date="2007-10" db="EMBL/GenBank/DDBJ databases">
        <title>Complete sequence of chromosome of Desulforudis audaxviator MP104C.</title>
        <authorList>
            <person name="Copeland A."/>
            <person name="Lucas S."/>
            <person name="Lapidus A."/>
            <person name="Barry K."/>
            <person name="Glavina del Rio T."/>
            <person name="Dalin E."/>
            <person name="Tice H."/>
            <person name="Bruce D."/>
            <person name="Pitluck S."/>
            <person name="Lowry S.R."/>
            <person name="Larimer F."/>
            <person name="Land M.L."/>
            <person name="Hauser L."/>
            <person name="Kyrpides N."/>
            <person name="Ivanova N.N."/>
            <person name="Richardson P."/>
        </authorList>
    </citation>
    <scope>NUCLEOTIDE SEQUENCE [LARGE SCALE GENOMIC DNA]</scope>
    <source>
        <strain evidence="12">MP104C</strain>
    </source>
</reference>
<evidence type="ECO:0000256" key="4">
    <source>
        <dbReference type="ARBA" id="ARBA00022741"/>
    </source>
</evidence>
<evidence type="ECO:0000313" key="12">
    <source>
        <dbReference type="Proteomes" id="UP000008544"/>
    </source>
</evidence>
<keyword evidence="12" id="KW-1185">Reference proteome</keyword>
<dbReference type="InterPro" id="IPR003593">
    <property type="entry name" value="AAA+_ATPase"/>
</dbReference>
<keyword evidence="6" id="KW-0067">ATP-binding</keyword>
<evidence type="ECO:0000256" key="8">
    <source>
        <dbReference type="ARBA" id="ARBA00035108"/>
    </source>
</evidence>
<dbReference type="RefSeq" id="WP_012302586.1">
    <property type="nucleotide sequence ID" value="NC_010424.1"/>
</dbReference>
<keyword evidence="7" id="KW-0304">Gas vesicle</keyword>
<dbReference type="GO" id="GO:0005524">
    <property type="term" value="F:ATP binding"/>
    <property type="evidence" value="ECO:0007669"/>
    <property type="project" value="UniProtKB-KW"/>
</dbReference>
<dbReference type="GO" id="GO:0031412">
    <property type="term" value="P:gas vesicle organization"/>
    <property type="evidence" value="ECO:0007669"/>
    <property type="project" value="InterPro"/>
</dbReference>
<protein>
    <submittedName>
        <fullName evidence="11">Gas vesicle protein GvpN</fullName>
    </submittedName>
</protein>
<dbReference type="Pfam" id="PF07728">
    <property type="entry name" value="AAA_5"/>
    <property type="match status" value="1"/>
</dbReference>
<accession>B1I4U6</accession>
<name>B1I4U6_DESAP</name>
<organism evidence="11 12">
    <name type="scientific">Desulforudis audaxviator (strain MP104C)</name>
    <dbReference type="NCBI Taxonomy" id="477974"/>
    <lineage>
        <taxon>Bacteria</taxon>
        <taxon>Bacillati</taxon>
        <taxon>Bacillota</taxon>
        <taxon>Clostridia</taxon>
        <taxon>Thermoanaerobacterales</taxon>
        <taxon>Candidatus Desulforudaceae</taxon>
        <taxon>Candidatus Desulforudis</taxon>
    </lineage>
</organism>
<keyword evidence="3" id="KW-0963">Cytoplasm</keyword>
<dbReference type="Gene3D" id="3.40.50.300">
    <property type="entry name" value="P-loop containing nucleotide triphosphate hydrolases"/>
    <property type="match status" value="1"/>
</dbReference>
<dbReference type="SUPFAM" id="SSF52540">
    <property type="entry name" value="P-loop containing nucleoside triphosphate hydrolases"/>
    <property type="match status" value="1"/>
</dbReference>
<dbReference type="KEGG" id="dau:Daud_1495"/>
<feature type="domain" description="AAA+ ATPase" evidence="10">
    <location>
        <begin position="32"/>
        <end position="200"/>
    </location>
</feature>
<dbReference type="InterPro" id="IPR013462">
    <property type="entry name" value="Gas-vesicle_GvpN"/>
</dbReference>
<gene>
    <name evidence="11" type="ordered locus">Daud_1495</name>
</gene>
<dbReference type="PANTHER" id="PTHR42759">
    <property type="entry name" value="MOXR FAMILY PROTEIN"/>
    <property type="match status" value="1"/>
</dbReference>
<keyword evidence="5" id="KW-0378">Hydrolase</keyword>
<dbReference type="AlphaFoldDB" id="B1I4U6"/>
<dbReference type="GO" id="GO:0031411">
    <property type="term" value="C:gas vesicle"/>
    <property type="evidence" value="ECO:0007669"/>
    <property type="project" value="UniProtKB-SubCell"/>
</dbReference>